<sequence length="90" mass="10054">MQQYQHFKQSQHRFYNPLRVKETMSAQGSQLGPDDFGLLGLMKTIKGVNLATTSLAIGVDPHSLGLDMNSSEPLHRKFASPWSDQPQSLL</sequence>
<evidence type="ECO:0000313" key="4">
    <source>
        <dbReference type="EMBL" id="KZV50820.1"/>
    </source>
</evidence>
<dbReference type="InterPro" id="IPR040168">
    <property type="entry name" value="Not2/3/5"/>
</dbReference>
<organism evidence="4 5">
    <name type="scientific">Dorcoceras hygrometricum</name>
    <dbReference type="NCBI Taxonomy" id="472368"/>
    <lineage>
        <taxon>Eukaryota</taxon>
        <taxon>Viridiplantae</taxon>
        <taxon>Streptophyta</taxon>
        <taxon>Embryophyta</taxon>
        <taxon>Tracheophyta</taxon>
        <taxon>Spermatophyta</taxon>
        <taxon>Magnoliopsida</taxon>
        <taxon>eudicotyledons</taxon>
        <taxon>Gunneridae</taxon>
        <taxon>Pentapetalae</taxon>
        <taxon>asterids</taxon>
        <taxon>lamiids</taxon>
        <taxon>Lamiales</taxon>
        <taxon>Gesneriaceae</taxon>
        <taxon>Didymocarpoideae</taxon>
        <taxon>Trichosporeae</taxon>
        <taxon>Loxocarpinae</taxon>
        <taxon>Dorcoceras</taxon>
    </lineage>
</organism>
<keyword evidence="3" id="KW-0804">Transcription</keyword>
<evidence type="ECO:0000313" key="5">
    <source>
        <dbReference type="Proteomes" id="UP000250235"/>
    </source>
</evidence>
<evidence type="ECO:0000256" key="1">
    <source>
        <dbReference type="ARBA" id="ARBA00007682"/>
    </source>
</evidence>
<dbReference type="OrthoDB" id="25391at2759"/>
<dbReference type="Gene3D" id="2.30.30.1020">
    <property type="entry name" value="CCR4-NOT complex subunit 2/3/5, C-terminal domain"/>
    <property type="match status" value="1"/>
</dbReference>
<evidence type="ECO:0000256" key="2">
    <source>
        <dbReference type="ARBA" id="ARBA00023015"/>
    </source>
</evidence>
<proteinExistence type="inferred from homology"/>
<evidence type="ECO:0000256" key="3">
    <source>
        <dbReference type="ARBA" id="ARBA00023163"/>
    </source>
</evidence>
<name>A0A2Z7CUP6_9LAMI</name>
<dbReference type="AlphaFoldDB" id="A0A2Z7CUP6"/>
<dbReference type="GO" id="GO:0030015">
    <property type="term" value="C:CCR4-NOT core complex"/>
    <property type="evidence" value="ECO:0007669"/>
    <property type="project" value="InterPro"/>
</dbReference>
<dbReference type="EMBL" id="KQ992331">
    <property type="protein sequence ID" value="KZV50820.1"/>
    <property type="molecule type" value="Genomic_DNA"/>
</dbReference>
<dbReference type="Proteomes" id="UP000250235">
    <property type="component" value="Unassembled WGS sequence"/>
</dbReference>
<gene>
    <name evidence="4" type="ORF">F511_09878</name>
</gene>
<protein>
    <submittedName>
        <fullName evidence="4">Uncharacterized protein</fullName>
    </submittedName>
</protein>
<dbReference type="InterPro" id="IPR038635">
    <property type="entry name" value="CCR4-NOT_su2/3/5_C_sf"/>
</dbReference>
<keyword evidence="2" id="KW-0805">Transcription regulation</keyword>
<dbReference type="PANTHER" id="PTHR23326">
    <property type="entry name" value="CCR4 NOT-RELATED"/>
    <property type="match status" value="1"/>
</dbReference>
<accession>A0A2Z7CUP6</accession>
<comment type="similarity">
    <text evidence="1">Belongs to the CNOT2/3/5 family.</text>
</comment>
<reference evidence="4 5" key="1">
    <citation type="journal article" date="2015" name="Proc. Natl. Acad. Sci. U.S.A.">
        <title>The resurrection genome of Boea hygrometrica: A blueprint for survival of dehydration.</title>
        <authorList>
            <person name="Xiao L."/>
            <person name="Yang G."/>
            <person name="Zhang L."/>
            <person name="Yang X."/>
            <person name="Zhao S."/>
            <person name="Ji Z."/>
            <person name="Zhou Q."/>
            <person name="Hu M."/>
            <person name="Wang Y."/>
            <person name="Chen M."/>
            <person name="Xu Y."/>
            <person name="Jin H."/>
            <person name="Xiao X."/>
            <person name="Hu G."/>
            <person name="Bao F."/>
            <person name="Hu Y."/>
            <person name="Wan P."/>
            <person name="Li L."/>
            <person name="Deng X."/>
            <person name="Kuang T."/>
            <person name="Xiang C."/>
            <person name="Zhu J.K."/>
            <person name="Oliver M.J."/>
            <person name="He Y."/>
        </authorList>
    </citation>
    <scope>NUCLEOTIDE SEQUENCE [LARGE SCALE GENOMIC DNA]</scope>
    <source>
        <strain evidence="5">cv. XS01</strain>
    </source>
</reference>
<keyword evidence="5" id="KW-1185">Reference proteome</keyword>